<feature type="coiled-coil region" evidence="1">
    <location>
        <begin position="57"/>
        <end position="84"/>
    </location>
</feature>
<sequence>MSDEKVTVQSELEQEAQVAESVAKLTRKTYAIKVPRNESLIYALKKALESLNNSAKKDKLTDQIKKAEQKLSEAEANLIEATLVPLSAMDLILIQSHVAEASIRAEAAAFDPDVRLFMLVKAEQCATVHLSVRKSNDLKTRYFAKQEDVVLLDEMTLRSIVLKYREAFVVEDRARKNS</sequence>
<organism evidence="2">
    <name type="scientific">marine sediment metagenome</name>
    <dbReference type="NCBI Taxonomy" id="412755"/>
    <lineage>
        <taxon>unclassified sequences</taxon>
        <taxon>metagenomes</taxon>
        <taxon>ecological metagenomes</taxon>
    </lineage>
</organism>
<dbReference type="EMBL" id="LAZR01013657">
    <property type="protein sequence ID" value="KKM20973.1"/>
    <property type="molecule type" value="Genomic_DNA"/>
</dbReference>
<dbReference type="AlphaFoldDB" id="A0A0F9KFQ8"/>
<protein>
    <submittedName>
        <fullName evidence="2">Uncharacterized protein</fullName>
    </submittedName>
</protein>
<keyword evidence="1" id="KW-0175">Coiled coil</keyword>
<gene>
    <name evidence="2" type="ORF">LCGC14_1640100</name>
</gene>
<proteinExistence type="predicted"/>
<comment type="caution">
    <text evidence="2">The sequence shown here is derived from an EMBL/GenBank/DDBJ whole genome shotgun (WGS) entry which is preliminary data.</text>
</comment>
<evidence type="ECO:0000313" key="2">
    <source>
        <dbReference type="EMBL" id="KKM20973.1"/>
    </source>
</evidence>
<reference evidence="2" key="1">
    <citation type="journal article" date="2015" name="Nature">
        <title>Complex archaea that bridge the gap between prokaryotes and eukaryotes.</title>
        <authorList>
            <person name="Spang A."/>
            <person name="Saw J.H."/>
            <person name="Jorgensen S.L."/>
            <person name="Zaremba-Niedzwiedzka K."/>
            <person name="Martijn J."/>
            <person name="Lind A.E."/>
            <person name="van Eijk R."/>
            <person name="Schleper C."/>
            <person name="Guy L."/>
            <person name="Ettema T.J."/>
        </authorList>
    </citation>
    <scope>NUCLEOTIDE SEQUENCE</scope>
</reference>
<evidence type="ECO:0000256" key="1">
    <source>
        <dbReference type="SAM" id="Coils"/>
    </source>
</evidence>
<accession>A0A0F9KFQ8</accession>
<name>A0A0F9KFQ8_9ZZZZ</name>